<dbReference type="AlphaFoldDB" id="A0A081NG58"/>
<keyword evidence="3" id="KW-1185">Reference proteome</keyword>
<protein>
    <submittedName>
        <fullName evidence="2">Uncharacterized protein</fullName>
    </submittedName>
</protein>
<organism evidence="2 3">
    <name type="scientific">Endozoicomonas numazuensis</name>
    <dbReference type="NCBI Taxonomy" id="1137799"/>
    <lineage>
        <taxon>Bacteria</taxon>
        <taxon>Pseudomonadati</taxon>
        <taxon>Pseudomonadota</taxon>
        <taxon>Gammaproteobacteria</taxon>
        <taxon>Oceanospirillales</taxon>
        <taxon>Endozoicomonadaceae</taxon>
        <taxon>Endozoicomonas</taxon>
    </lineage>
</organism>
<dbReference type="OrthoDB" id="9829023at2"/>
<evidence type="ECO:0000256" key="1">
    <source>
        <dbReference type="SAM" id="MobiDB-lite"/>
    </source>
</evidence>
<evidence type="ECO:0000313" key="2">
    <source>
        <dbReference type="EMBL" id="KEQ17431.1"/>
    </source>
</evidence>
<dbReference type="STRING" id="1137799.GZ78_16710"/>
<name>A0A081NG58_9GAMM</name>
<dbReference type="RefSeq" id="WP_152558760.1">
    <property type="nucleotide sequence ID" value="NZ_JOKH01000003.1"/>
</dbReference>
<evidence type="ECO:0000313" key="3">
    <source>
        <dbReference type="Proteomes" id="UP000028073"/>
    </source>
</evidence>
<dbReference type="EMBL" id="JOKH01000003">
    <property type="protein sequence ID" value="KEQ17431.1"/>
    <property type="molecule type" value="Genomic_DNA"/>
</dbReference>
<accession>A0A081NG58</accession>
<proteinExistence type="predicted"/>
<dbReference type="Proteomes" id="UP000028073">
    <property type="component" value="Unassembled WGS sequence"/>
</dbReference>
<feature type="compositionally biased region" description="Polar residues" evidence="1">
    <location>
        <begin position="232"/>
        <end position="255"/>
    </location>
</feature>
<sequence length="293" mass="32739">MLKGIAISACLLVMSVLETRVVQANYDKALSGTYQVTGKKLKKNSSSTYDIQLDQVVAVTAHQPSSEQLVLTVTEPQASASPPAYHSTTQFTQRGSDLILQQNQSGSGNKQFNFLNMLSWVLRIIYEEVKTLGEKTTKTVHTRQFTYHVTSAFLDRGFRQPVYSARFHKSGSSTTYISVNIHLSDDGTQIDKIVFDIDSSKISYTLQRVDDQPPQEEKKPVATVIRDEGEQGFQTPTESPVHQNPPSKKRNTSQYSFSNTHGALRAVQLLLTLFVSSAIPNLSNHHKFLHHLQ</sequence>
<comment type="caution">
    <text evidence="2">The sequence shown here is derived from an EMBL/GenBank/DDBJ whole genome shotgun (WGS) entry which is preliminary data.</text>
</comment>
<gene>
    <name evidence="2" type="ORF">GZ78_16710</name>
</gene>
<reference evidence="2 3" key="1">
    <citation type="submission" date="2014-06" db="EMBL/GenBank/DDBJ databases">
        <title>Whole Genome Sequences of Three Symbiotic Endozoicomonas Bacteria.</title>
        <authorList>
            <person name="Neave M.J."/>
            <person name="Apprill A."/>
            <person name="Voolstra C.R."/>
        </authorList>
    </citation>
    <scope>NUCLEOTIDE SEQUENCE [LARGE SCALE GENOMIC DNA]</scope>
    <source>
        <strain evidence="2 3">DSM 25634</strain>
    </source>
</reference>
<feature type="region of interest" description="Disordered" evidence="1">
    <location>
        <begin position="231"/>
        <end position="255"/>
    </location>
</feature>